<protein>
    <submittedName>
        <fullName evidence="6">LysR family glycine cleavage system transcriptional activator</fullName>
    </submittedName>
</protein>
<evidence type="ECO:0000256" key="4">
    <source>
        <dbReference type="ARBA" id="ARBA00023163"/>
    </source>
</evidence>
<dbReference type="Pfam" id="PF03466">
    <property type="entry name" value="LysR_substrate"/>
    <property type="match status" value="1"/>
</dbReference>
<dbReference type="EMBL" id="JACIJM010000007">
    <property type="protein sequence ID" value="MBB5723058.1"/>
    <property type="molecule type" value="Genomic_DNA"/>
</dbReference>
<evidence type="ECO:0000256" key="3">
    <source>
        <dbReference type="ARBA" id="ARBA00023125"/>
    </source>
</evidence>
<organism evidence="6 7">
    <name type="scientific">Yoonia ponticola</name>
    <dbReference type="NCBI Taxonomy" id="1524255"/>
    <lineage>
        <taxon>Bacteria</taxon>
        <taxon>Pseudomonadati</taxon>
        <taxon>Pseudomonadota</taxon>
        <taxon>Alphaproteobacteria</taxon>
        <taxon>Rhodobacterales</taxon>
        <taxon>Paracoccaceae</taxon>
        <taxon>Yoonia</taxon>
    </lineage>
</organism>
<evidence type="ECO:0000259" key="5">
    <source>
        <dbReference type="PROSITE" id="PS50931"/>
    </source>
</evidence>
<accession>A0A7W9BM17</accession>
<dbReference type="CDD" id="cd08432">
    <property type="entry name" value="PBP2_GcdR_TrpI_HvrB_AmpR_like"/>
    <property type="match status" value="1"/>
</dbReference>
<dbReference type="Pfam" id="PF00126">
    <property type="entry name" value="HTH_1"/>
    <property type="match status" value="1"/>
</dbReference>
<dbReference type="InterPro" id="IPR036390">
    <property type="entry name" value="WH_DNA-bd_sf"/>
</dbReference>
<evidence type="ECO:0000313" key="7">
    <source>
        <dbReference type="Proteomes" id="UP000535415"/>
    </source>
</evidence>
<dbReference type="InterPro" id="IPR058163">
    <property type="entry name" value="LysR-type_TF_proteobact-type"/>
</dbReference>
<gene>
    <name evidence="6" type="ORF">FHS72_002694</name>
</gene>
<dbReference type="RefSeq" id="WP_183529909.1">
    <property type="nucleotide sequence ID" value="NZ_JACIJM010000007.1"/>
</dbReference>
<evidence type="ECO:0000313" key="6">
    <source>
        <dbReference type="EMBL" id="MBB5723058.1"/>
    </source>
</evidence>
<comment type="caution">
    <text evidence="6">The sequence shown here is derived from an EMBL/GenBank/DDBJ whole genome shotgun (WGS) entry which is preliminary data.</text>
</comment>
<dbReference type="Gene3D" id="3.40.190.10">
    <property type="entry name" value="Periplasmic binding protein-like II"/>
    <property type="match status" value="2"/>
</dbReference>
<reference evidence="6 7" key="1">
    <citation type="submission" date="2020-08" db="EMBL/GenBank/DDBJ databases">
        <title>Genomic Encyclopedia of Type Strains, Phase IV (KMG-IV): sequencing the most valuable type-strain genomes for metagenomic binning, comparative biology and taxonomic classification.</title>
        <authorList>
            <person name="Goeker M."/>
        </authorList>
    </citation>
    <scope>NUCLEOTIDE SEQUENCE [LARGE SCALE GENOMIC DNA]</scope>
    <source>
        <strain evidence="6 7">DSM 101064</strain>
    </source>
</reference>
<dbReference type="SUPFAM" id="SSF46785">
    <property type="entry name" value="Winged helix' DNA-binding domain"/>
    <property type="match status" value="1"/>
</dbReference>
<dbReference type="GO" id="GO:0006351">
    <property type="term" value="P:DNA-templated transcription"/>
    <property type="evidence" value="ECO:0007669"/>
    <property type="project" value="TreeGrafter"/>
</dbReference>
<dbReference type="PANTHER" id="PTHR30537:SF26">
    <property type="entry name" value="GLYCINE CLEAVAGE SYSTEM TRANSCRIPTIONAL ACTIVATOR"/>
    <property type="match status" value="1"/>
</dbReference>
<keyword evidence="4" id="KW-0804">Transcription</keyword>
<dbReference type="PRINTS" id="PR00039">
    <property type="entry name" value="HTHLYSR"/>
</dbReference>
<dbReference type="Proteomes" id="UP000535415">
    <property type="component" value="Unassembled WGS sequence"/>
</dbReference>
<sequence length="312" mass="34721">MSERLPPLTAFRAFDAAARHMSFARAASELNVTPAALSFQIKSLEEHLGHPLFRRLNRAVELTESGRVLAPGAAEGFEVLTKAWSAAKRLHDNRTLTVTSGPSFTSKWLAPRLFQFVQANPDIDLRFSANLRLMDFTRDEVDVAIRFSQQADEGLYSEPIFKEWLCPMVAPSLAEKIKKPSDLLNLPLLHQEDLTFLTPPADWDAWFRAAGLKPPTTAGTHFSQSDHAVNAALSGAGVVLGRISMAERHLSLGQLVMPLELSIWSNAYYRIVCAKGAEHRPQVARLMAWVREEVAAIEVLTESRVFPLPRKS</sequence>
<dbReference type="PANTHER" id="PTHR30537">
    <property type="entry name" value="HTH-TYPE TRANSCRIPTIONAL REGULATOR"/>
    <property type="match status" value="1"/>
</dbReference>
<evidence type="ECO:0000256" key="2">
    <source>
        <dbReference type="ARBA" id="ARBA00023015"/>
    </source>
</evidence>
<dbReference type="GO" id="GO:0003700">
    <property type="term" value="F:DNA-binding transcription factor activity"/>
    <property type="evidence" value="ECO:0007669"/>
    <property type="project" value="InterPro"/>
</dbReference>
<keyword evidence="3" id="KW-0238">DNA-binding</keyword>
<name>A0A7W9BM17_9RHOB</name>
<feature type="domain" description="HTH lysR-type" evidence="5">
    <location>
        <begin position="6"/>
        <end position="63"/>
    </location>
</feature>
<dbReference type="InterPro" id="IPR005119">
    <property type="entry name" value="LysR_subst-bd"/>
</dbReference>
<comment type="similarity">
    <text evidence="1">Belongs to the LysR transcriptional regulatory family.</text>
</comment>
<keyword evidence="2" id="KW-0805">Transcription regulation</keyword>
<evidence type="ECO:0000256" key="1">
    <source>
        <dbReference type="ARBA" id="ARBA00009437"/>
    </source>
</evidence>
<dbReference type="PROSITE" id="PS50931">
    <property type="entry name" value="HTH_LYSR"/>
    <property type="match status" value="1"/>
</dbReference>
<dbReference type="GO" id="GO:0043565">
    <property type="term" value="F:sequence-specific DNA binding"/>
    <property type="evidence" value="ECO:0007669"/>
    <property type="project" value="TreeGrafter"/>
</dbReference>
<dbReference type="SUPFAM" id="SSF53850">
    <property type="entry name" value="Periplasmic binding protein-like II"/>
    <property type="match status" value="1"/>
</dbReference>
<proteinExistence type="inferred from homology"/>
<dbReference type="NCBIfam" id="NF008352">
    <property type="entry name" value="PRK11139.1"/>
    <property type="match status" value="1"/>
</dbReference>
<dbReference type="InterPro" id="IPR036388">
    <property type="entry name" value="WH-like_DNA-bd_sf"/>
</dbReference>
<dbReference type="AlphaFoldDB" id="A0A7W9BM17"/>
<dbReference type="Gene3D" id="1.10.10.10">
    <property type="entry name" value="Winged helix-like DNA-binding domain superfamily/Winged helix DNA-binding domain"/>
    <property type="match status" value="1"/>
</dbReference>
<keyword evidence="7" id="KW-1185">Reference proteome</keyword>
<dbReference type="InterPro" id="IPR000847">
    <property type="entry name" value="LysR_HTH_N"/>
</dbReference>